<dbReference type="Gene3D" id="3.30.9.10">
    <property type="entry name" value="D-Amino Acid Oxidase, subunit A, domain 2"/>
    <property type="match status" value="1"/>
</dbReference>
<dbReference type="InterPro" id="IPR006076">
    <property type="entry name" value="FAD-dep_OxRdtase"/>
</dbReference>
<dbReference type="InterPro" id="IPR023493">
    <property type="entry name" value="Me_Trp_Oxase_MTOX"/>
</dbReference>
<dbReference type="SUPFAM" id="SSF54373">
    <property type="entry name" value="FAD-linked reductases, C-terminal domain"/>
    <property type="match status" value="1"/>
</dbReference>
<reference evidence="7" key="1">
    <citation type="submission" date="2016-08" db="EMBL/GenBank/DDBJ databases">
        <authorList>
            <person name="Varghese N."/>
            <person name="Submissions Spin"/>
        </authorList>
    </citation>
    <scope>NUCLEOTIDE SEQUENCE [LARGE SCALE GENOMIC DNA]</scope>
    <source>
        <strain evidence="7">REICA_082</strain>
    </source>
</reference>
<feature type="binding site" evidence="4">
    <location>
        <begin position="4"/>
        <end position="34"/>
    </location>
    <ligand>
        <name>FAD</name>
        <dbReference type="ChEBI" id="CHEBI:57692"/>
    </ligand>
</feature>
<evidence type="ECO:0000259" key="5">
    <source>
        <dbReference type="Pfam" id="PF01266"/>
    </source>
</evidence>
<keyword evidence="7" id="KW-1185">Reference proteome</keyword>
<dbReference type="OrthoDB" id="9806257at2"/>
<gene>
    <name evidence="4" type="primary">solA</name>
    <name evidence="6" type="ORF">GA0061071_11075</name>
</gene>
<dbReference type="GO" id="GO:0050131">
    <property type="term" value="F:N-methyl-L-amino-acid oxidase activity"/>
    <property type="evidence" value="ECO:0007669"/>
    <property type="project" value="InterPro"/>
</dbReference>
<evidence type="ECO:0000256" key="1">
    <source>
        <dbReference type="ARBA" id="ARBA00022630"/>
    </source>
</evidence>
<dbReference type="HAMAP" id="MF_00515">
    <property type="entry name" value="MTOX"/>
    <property type="match status" value="1"/>
</dbReference>
<dbReference type="AlphaFoldDB" id="A0A1C4D4H4"/>
<dbReference type="InterPro" id="IPR036188">
    <property type="entry name" value="FAD/NAD-bd_sf"/>
</dbReference>
<comment type="function">
    <text evidence="4">Catalyzes the oxidative demethylation of N-methyl-L-tryptophan.</text>
</comment>
<evidence type="ECO:0000313" key="6">
    <source>
        <dbReference type="EMBL" id="SCC26237.1"/>
    </source>
</evidence>
<evidence type="ECO:0000256" key="2">
    <source>
        <dbReference type="ARBA" id="ARBA00022827"/>
    </source>
</evidence>
<dbReference type="GO" id="GO:0005829">
    <property type="term" value="C:cytosol"/>
    <property type="evidence" value="ECO:0007669"/>
    <property type="project" value="TreeGrafter"/>
</dbReference>
<comment type="similarity">
    <text evidence="4">Belongs to the MSOX/MTOX family. MTOX subfamily.</text>
</comment>
<comment type="catalytic activity">
    <reaction evidence="4">
        <text>N(alpha)-methyl-L-tryptophan + O2 + H2O = L-tryptophan + formaldehyde + H2O2</text>
        <dbReference type="Rhea" id="RHEA:28006"/>
        <dbReference type="ChEBI" id="CHEBI:15377"/>
        <dbReference type="ChEBI" id="CHEBI:15379"/>
        <dbReference type="ChEBI" id="CHEBI:16240"/>
        <dbReference type="ChEBI" id="CHEBI:16842"/>
        <dbReference type="ChEBI" id="CHEBI:57283"/>
        <dbReference type="ChEBI" id="CHEBI:57912"/>
    </reaction>
</comment>
<organism evidence="6 7">
    <name type="scientific">Kosakonia oryzendophytica</name>
    <dbReference type="NCBI Taxonomy" id="1005665"/>
    <lineage>
        <taxon>Bacteria</taxon>
        <taxon>Pseudomonadati</taxon>
        <taxon>Pseudomonadota</taxon>
        <taxon>Gammaproteobacteria</taxon>
        <taxon>Enterobacterales</taxon>
        <taxon>Enterobacteriaceae</taxon>
        <taxon>Kosakonia</taxon>
    </lineage>
</organism>
<dbReference type="Proteomes" id="UP000198975">
    <property type="component" value="Unassembled WGS sequence"/>
</dbReference>
<keyword evidence="1 4" id="KW-0285">Flavoprotein</keyword>
<comment type="subunit">
    <text evidence="4">Monomer.</text>
</comment>
<dbReference type="GO" id="GO:0050660">
    <property type="term" value="F:flavin adenine dinucleotide binding"/>
    <property type="evidence" value="ECO:0007669"/>
    <property type="project" value="InterPro"/>
</dbReference>
<protein>
    <recommendedName>
        <fullName evidence="4">N-methyl-L-tryptophan oxidase</fullName>
        <shortName evidence="4">MTOX</shortName>
        <ecNumber evidence="4">1.5.3.-</ecNumber>
    </recommendedName>
</protein>
<dbReference type="EMBL" id="FMAY01000010">
    <property type="protein sequence ID" value="SCC26237.1"/>
    <property type="molecule type" value="Genomic_DNA"/>
</dbReference>
<dbReference type="RefSeq" id="WP_061494831.1">
    <property type="nucleotide sequence ID" value="NZ_CP115659.1"/>
</dbReference>
<proteinExistence type="inferred from homology"/>
<dbReference type="PANTHER" id="PTHR10961:SF7">
    <property type="entry name" value="FAD DEPENDENT OXIDOREDUCTASE DOMAIN-CONTAINING PROTEIN"/>
    <property type="match status" value="1"/>
</dbReference>
<dbReference type="Pfam" id="PF01266">
    <property type="entry name" value="DAO"/>
    <property type="match status" value="1"/>
</dbReference>
<evidence type="ECO:0000313" key="7">
    <source>
        <dbReference type="Proteomes" id="UP000198975"/>
    </source>
</evidence>
<dbReference type="InterPro" id="IPR045170">
    <property type="entry name" value="MTOX"/>
</dbReference>
<sequence length="371" mass="40137">MKYDLIIIGSGSVGAAAGYYATRAGLNVLMIDAHLPPHKEGSHHGDTRLIRHAYGEGEKYVPLVLRAQQLWDQLAAESGEAVFERTGVINIGPADSSFLANVAQSALQWNLAVEKLDAPSLMARWPEIRVPDDYIGLFEADSGVLHCELAVKTWIDLARKAGCAQLFNCPVTALHHTSDGVAIDTPEGTFHGKKVLVSAGTWVQRLIPTLPIQPVRKVFAWFQADGRYSTKNRFPAFTGEMPNGDQYYGFPADDNALKIGRHNGGQHITEPQQRTPFGDEAGDGSECFAFLRQFLPGIGGCLYGASCTYDNSPDEDFIIDTLADHPDTLIITGLSGHGFKFAPVLGEIAAAFAAGNSTAFDLTPFSLSRFA</sequence>
<feature type="domain" description="FAD dependent oxidoreductase" evidence="5">
    <location>
        <begin position="4"/>
        <end position="351"/>
    </location>
</feature>
<dbReference type="Gene3D" id="3.50.50.60">
    <property type="entry name" value="FAD/NAD(P)-binding domain"/>
    <property type="match status" value="1"/>
</dbReference>
<accession>A0A1C4D4H4</accession>
<comment type="cofactor">
    <cofactor evidence="4">
        <name>FAD</name>
        <dbReference type="ChEBI" id="CHEBI:57692"/>
    </cofactor>
    <text evidence="4">Binds 1 FAD per subunit.</text>
</comment>
<name>A0A1C4D4H4_9ENTR</name>
<dbReference type="SUPFAM" id="SSF51905">
    <property type="entry name" value="FAD/NAD(P)-binding domain"/>
    <property type="match status" value="1"/>
</dbReference>
<keyword evidence="3 4" id="KW-0560">Oxidoreductase</keyword>
<dbReference type="NCBIfam" id="NF008425">
    <property type="entry name" value="PRK11259.1"/>
    <property type="match status" value="1"/>
</dbReference>
<feature type="modified residue" description="S-8alpha-FAD cysteine" evidence="4">
    <location>
        <position position="307"/>
    </location>
</feature>
<dbReference type="PANTHER" id="PTHR10961">
    <property type="entry name" value="PEROXISOMAL SARCOSINE OXIDASE"/>
    <property type="match status" value="1"/>
</dbReference>
<keyword evidence="2 4" id="KW-0274">FAD</keyword>
<evidence type="ECO:0000256" key="3">
    <source>
        <dbReference type="ARBA" id="ARBA00023002"/>
    </source>
</evidence>
<evidence type="ECO:0000256" key="4">
    <source>
        <dbReference type="HAMAP-Rule" id="MF_00515"/>
    </source>
</evidence>
<dbReference type="EC" id="1.5.3.-" evidence="4"/>
<dbReference type="GO" id="GO:0008115">
    <property type="term" value="F:sarcosine oxidase activity"/>
    <property type="evidence" value="ECO:0007669"/>
    <property type="project" value="TreeGrafter"/>
</dbReference>